<dbReference type="EMBL" id="SMCO01000035">
    <property type="protein sequence ID" value="TCV79127.1"/>
    <property type="molecule type" value="Genomic_DNA"/>
</dbReference>
<accession>A0A4R3XUJ0</accession>
<keyword evidence="2" id="KW-1185">Reference proteome</keyword>
<dbReference type="RefSeq" id="WP_124945404.1">
    <property type="nucleotide sequence ID" value="NZ_BHVT01000013.1"/>
</dbReference>
<sequence>MDEITLSFIQLRGLIGQRLAYHGTTYTIIEVIEDTPSIIMQADSASSAIQSDAYGFARKPSKATVTIPILSQDKTHLHIDFLDLDLL</sequence>
<protein>
    <submittedName>
        <fullName evidence="1">Uncharacterized protein</fullName>
    </submittedName>
</protein>
<reference evidence="1 2" key="1">
    <citation type="submission" date="2019-03" db="EMBL/GenBank/DDBJ databases">
        <title>Genomic Encyclopedia of Type Strains, Phase IV (KMG-IV): sequencing the most valuable type-strain genomes for metagenomic binning, comparative biology and taxonomic classification.</title>
        <authorList>
            <person name="Goeker M."/>
        </authorList>
    </citation>
    <scope>NUCLEOTIDE SEQUENCE [LARGE SCALE GENOMIC DNA]</scope>
    <source>
        <strain evidence="1 2">DSM 100309</strain>
    </source>
</reference>
<proteinExistence type="predicted"/>
<evidence type="ECO:0000313" key="2">
    <source>
        <dbReference type="Proteomes" id="UP000295367"/>
    </source>
</evidence>
<name>A0A4R3XUJ0_9PROT</name>
<gene>
    <name evidence="1" type="ORF">EDC63_13519</name>
</gene>
<comment type="caution">
    <text evidence="1">The sequence shown here is derived from an EMBL/GenBank/DDBJ whole genome shotgun (WGS) entry which is preliminary data.</text>
</comment>
<dbReference type="AlphaFoldDB" id="A0A4R3XUJ0"/>
<dbReference type="Proteomes" id="UP000295367">
    <property type="component" value="Unassembled WGS sequence"/>
</dbReference>
<organism evidence="1 2">
    <name type="scientific">Sulfurirhabdus autotrophica</name>
    <dbReference type="NCBI Taxonomy" id="1706046"/>
    <lineage>
        <taxon>Bacteria</taxon>
        <taxon>Pseudomonadati</taxon>
        <taxon>Pseudomonadota</taxon>
        <taxon>Betaproteobacteria</taxon>
        <taxon>Nitrosomonadales</taxon>
        <taxon>Sulfuricellaceae</taxon>
        <taxon>Sulfurirhabdus</taxon>
    </lineage>
</organism>
<evidence type="ECO:0000313" key="1">
    <source>
        <dbReference type="EMBL" id="TCV79127.1"/>
    </source>
</evidence>